<sequence length="88" mass="9829">MKNREFLESLLDGSNGSETLSKYRQALGVSNANEILQYVKGDWLFILLSTELGPVAYGATNNYDLVFQINHNESFAALDELIEEASLK</sequence>
<dbReference type="HOGENOM" id="CLU_2466798_0_0_6"/>
<dbReference type="AlphaFoldDB" id="A4BB50"/>
<keyword evidence="2" id="KW-1185">Reference proteome</keyword>
<comment type="caution">
    <text evidence="1">The sequence shown here is derived from an EMBL/GenBank/DDBJ whole genome shotgun (WGS) entry which is preliminary data.</text>
</comment>
<protein>
    <submittedName>
        <fullName evidence="1">Uncharacterized protein</fullName>
    </submittedName>
</protein>
<reference evidence="1 2" key="1">
    <citation type="submission" date="2006-02" db="EMBL/GenBank/DDBJ databases">
        <authorList>
            <person name="Pinhassi J."/>
            <person name="Pedros-Alio C."/>
            <person name="Ferriera S."/>
            <person name="Johnson J."/>
            <person name="Kravitz S."/>
            <person name="Halpern A."/>
            <person name="Remington K."/>
            <person name="Beeson K."/>
            <person name="Tran B."/>
            <person name="Rogers Y.-H."/>
            <person name="Friedman R."/>
            <person name="Venter J.C."/>
        </authorList>
    </citation>
    <scope>NUCLEOTIDE SEQUENCE [LARGE SCALE GENOMIC DNA]</scope>
    <source>
        <strain evidence="1 2">MED297</strain>
    </source>
</reference>
<name>A4BB50_9GAMM</name>
<organism evidence="1 2">
    <name type="scientific">Reinekea blandensis MED297</name>
    <dbReference type="NCBI Taxonomy" id="314283"/>
    <lineage>
        <taxon>Bacteria</taxon>
        <taxon>Pseudomonadati</taxon>
        <taxon>Pseudomonadota</taxon>
        <taxon>Gammaproteobacteria</taxon>
        <taxon>Oceanospirillales</taxon>
        <taxon>Saccharospirillaceae</taxon>
        <taxon>Reinekea</taxon>
    </lineage>
</organism>
<evidence type="ECO:0000313" key="2">
    <source>
        <dbReference type="Proteomes" id="UP000005953"/>
    </source>
</evidence>
<accession>A4BB50</accession>
<proteinExistence type="predicted"/>
<evidence type="ECO:0000313" key="1">
    <source>
        <dbReference type="EMBL" id="EAR10663.1"/>
    </source>
</evidence>
<dbReference type="EMBL" id="AAOE01000003">
    <property type="protein sequence ID" value="EAR10663.1"/>
    <property type="molecule type" value="Genomic_DNA"/>
</dbReference>
<gene>
    <name evidence="1" type="ORF">MED297_11625</name>
</gene>
<dbReference type="Proteomes" id="UP000005953">
    <property type="component" value="Unassembled WGS sequence"/>
</dbReference>